<dbReference type="InterPro" id="IPR017551">
    <property type="entry name" value="TriPribosyl-deP-CoA_syn_CitG"/>
</dbReference>
<dbReference type="PANTHER" id="PTHR30201">
    <property type="entry name" value="TRIPHOSPHORIBOSYL-DEPHOSPHO-COA SYNTHASE"/>
    <property type="match status" value="1"/>
</dbReference>
<dbReference type="STRING" id="545694.TREPR_1308"/>
<evidence type="ECO:0000313" key="9">
    <source>
        <dbReference type="Proteomes" id="UP000009223"/>
    </source>
</evidence>
<keyword evidence="9" id="KW-1185">Reference proteome</keyword>
<dbReference type="InterPro" id="IPR005551">
    <property type="entry name" value="CitX"/>
</dbReference>
<name>F5YRC7_TREPZ</name>
<reference evidence="9" key="1">
    <citation type="submission" date="2009-12" db="EMBL/GenBank/DDBJ databases">
        <title>Complete sequence of Treponema primitia strain ZAS-2.</title>
        <authorList>
            <person name="Tetu S.G."/>
            <person name="Matson E."/>
            <person name="Ren Q."/>
            <person name="Seshadri R."/>
            <person name="Elbourne L."/>
            <person name="Hassan K.A."/>
            <person name="Durkin A."/>
            <person name="Radune D."/>
            <person name="Mohamoud Y."/>
            <person name="Shay R."/>
            <person name="Jin S."/>
            <person name="Zhang X."/>
            <person name="Lucey K."/>
            <person name="Ballor N.R."/>
            <person name="Ottesen E."/>
            <person name="Rosenthal R."/>
            <person name="Allen A."/>
            <person name="Leadbetter J.R."/>
            <person name="Paulsen I.T."/>
        </authorList>
    </citation>
    <scope>NUCLEOTIDE SEQUENCE [LARGE SCALE GENOMIC DNA]</scope>
    <source>
        <strain evidence="9">ATCC BAA-887 / DSM 12427 / ZAS-2</strain>
    </source>
</reference>
<evidence type="ECO:0000256" key="4">
    <source>
        <dbReference type="ARBA" id="ARBA00022741"/>
    </source>
</evidence>
<accession>F5YRC7</accession>
<dbReference type="Pfam" id="PF03802">
    <property type="entry name" value="CitX"/>
    <property type="match status" value="1"/>
</dbReference>
<dbReference type="HOGENOM" id="CLU_048409_1_0_12"/>
<proteinExistence type="inferred from homology"/>
<dbReference type="KEGG" id="tpi:TREPR_1308"/>
<evidence type="ECO:0000256" key="5">
    <source>
        <dbReference type="ARBA" id="ARBA00022840"/>
    </source>
</evidence>
<keyword evidence="8" id="KW-0328">Glycosyltransferase</keyword>
<keyword evidence="2 7" id="KW-0808">Transferase</keyword>
<dbReference type="AlphaFoldDB" id="F5YRC7"/>
<protein>
    <recommendedName>
        <fullName evidence="7">Probable 2-(5''-triphosphoribosyl)-3'-dephosphocoenzyme-A synthase</fullName>
        <shortName evidence="7">2-(5''-triphosphoribosyl)-3'-dephospho-CoA synthase</shortName>
        <ecNumber evidence="7">2.4.2.52</ecNumber>
    </recommendedName>
</protein>
<dbReference type="EMBL" id="CP001843">
    <property type="protein sequence ID" value="AEF86648.1"/>
    <property type="molecule type" value="Genomic_DNA"/>
</dbReference>
<comment type="catalytic activity">
    <reaction evidence="6">
        <text>apo-[citrate lyase ACP] + 2'-(5''-triphospho-alpha-D-ribosyl)-3'-dephospho-CoA = holo-[citrate lyase ACP] + diphosphate</text>
        <dbReference type="Rhea" id="RHEA:16333"/>
        <dbReference type="Rhea" id="RHEA-COMP:10157"/>
        <dbReference type="Rhea" id="RHEA-COMP:10158"/>
        <dbReference type="ChEBI" id="CHEBI:29999"/>
        <dbReference type="ChEBI" id="CHEBI:33019"/>
        <dbReference type="ChEBI" id="CHEBI:61378"/>
        <dbReference type="ChEBI" id="CHEBI:82683"/>
        <dbReference type="EC" id="2.7.7.61"/>
    </reaction>
</comment>
<dbReference type="GO" id="GO:0051191">
    <property type="term" value="P:prosthetic group biosynthetic process"/>
    <property type="evidence" value="ECO:0007669"/>
    <property type="project" value="InterPro"/>
</dbReference>
<evidence type="ECO:0000256" key="3">
    <source>
        <dbReference type="ARBA" id="ARBA00022695"/>
    </source>
</evidence>
<dbReference type="PANTHER" id="PTHR30201:SF2">
    <property type="entry name" value="2-(5''-TRIPHOSPHORIBOSYL)-3'-DEPHOSPHOCOENZYME-A SYNTHASE"/>
    <property type="match status" value="1"/>
</dbReference>
<dbReference type="GO" id="GO:0046917">
    <property type="term" value="F:triphosphoribosyl-dephospho-CoA synthase activity"/>
    <property type="evidence" value="ECO:0007669"/>
    <property type="project" value="UniProtKB-UniRule"/>
</dbReference>
<evidence type="ECO:0000256" key="2">
    <source>
        <dbReference type="ARBA" id="ARBA00022679"/>
    </source>
</evidence>
<dbReference type="GO" id="GO:0016757">
    <property type="term" value="F:glycosyltransferase activity"/>
    <property type="evidence" value="ECO:0007669"/>
    <property type="project" value="UniProtKB-KW"/>
</dbReference>
<organism evidence="8 9">
    <name type="scientific">Treponema primitia (strain ATCC BAA-887 / DSM 12427 / ZAS-2)</name>
    <dbReference type="NCBI Taxonomy" id="545694"/>
    <lineage>
        <taxon>Bacteria</taxon>
        <taxon>Pseudomonadati</taxon>
        <taxon>Spirochaetota</taxon>
        <taxon>Spirochaetia</taxon>
        <taxon>Spirochaetales</taxon>
        <taxon>Treponemataceae</taxon>
        <taxon>Treponema</taxon>
    </lineage>
</organism>
<keyword evidence="3" id="KW-0548">Nucleotidyltransferase</keyword>
<evidence type="ECO:0000256" key="7">
    <source>
        <dbReference type="HAMAP-Rule" id="MF_00397"/>
    </source>
</evidence>
<reference evidence="8 9" key="2">
    <citation type="journal article" date="2011" name="ISME J.">
        <title>RNA-seq reveals cooperative metabolic interactions between two termite-gut spirochete species in co-culture.</title>
        <authorList>
            <person name="Rosenthal A.Z."/>
            <person name="Matson E.G."/>
            <person name="Eldar A."/>
            <person name="Leadbetter J.R."/>
        </authorList>
    </citation>
    <scope>NUCLEOTIDE SEQUENCE [LARGE SCALE GENOMIC DNA]</scope>
    <source>
        <strain evidence="9">ATCC BAA-887 / DSM 12427 / ZAS-2</strain>
    </source>
</reference>
<dbReference type="eggNOG" id="COG1767">
    <property type="taxonomic scope" value="Bacteria"/>
</dbReference>
<comment type="similarity">
    <text evidence="7">Belongs to the CitG/MdcB family.</text>
</comment>
<gene>
    <name evidence="7" type="primary">citG</name>
    <name evidence="8" type="ordered locus">TREPR_1308</name>
</gene>
<dbReference type="GO" id="GO:0050519">
    <property type="term" value="F:holo-citrate lyase synthase activity"/>
    <property type="evidence" value="ECO:0007669"/>
    <property type="project" value="UniProtKB-EC"/>
</dbReference>
<dbReference type="eggNOG" id="COG3697">
    <property type="taxonomic scope" value="Bacteria"/>
</dbReference>
<dbReference type="OrthoDB" id="114886at2"/>
<dbReference type="Gene3D" id="1.10.4200.10">
    <property type="entry name" value="Triphosphoribosyl-dephospho-CoA protein"/>
    <property type="match status" value="1"/>
</dbReference>
<dbReference type="NCBIfam" id="TIGR03124">
    <property type="entry name" value="citrate_citX"/>
    <property type="match status" value="1"/>
</dbReference>
<dbReference type="InterPro" id="IPR002736">
    <property type="entry name" value="CitG"/>
</dbReference>
<evidence type="ECO:0000256" key="1">
    <source>
        <dbReference type="ARBA" id="ARBA00001210"/>
    </source>
</evidence>
<sequence>MSDSNTARYFAGCLAVALEEMLAFRETRALRQKELLSQYGGALACLSLNIPGEYKAFPLALRSFHEEIRSFTFALRADRIVILHEETTEEAAGYTAYISAAAPAETIKAIGCRIEEQHTLGRLFDIDVFSPSGGKLSRSDTGAAPRPCLVCGGDGFICARSRAHGLPELVTAVIRIMETHSREILKGTVSAAALKALMDEVAVTPKPGLVDRANNGAHRDMDIFTFIDSVSAILPYFRECALAGFESAWREETPRSLFESLRSRGKIAEILMQDASGGANTHRGAIFSLGILSAAFGRLYRYDEHPGTEQLLELCGAMTEGLVEDFARSASTGPDIGPAPGLTSGIASVPASHGETIFAQLGLRGIRGEVSQGFPTVRIYGLPQLQRALSEGLSINDAGITAFLCLLAHTEDTNIVHRSDLPTLHRIQEEAARFLDTKPGPEALREKAAKLDAEFITRNISPGGCADLLAVSFFLHWLQSA</sequence>
<dbReference type="GO" id="GO:0005524">
    <property type="term" value="F:ATP binding"/>
    <property type="evidence" value="ECO:0007669"/>
    <property type="project" value="UniProtKB-KW"/>
</dbReference>
<keyword evidence="5 7" id="KW-0067">ATP-binding</keyword>
<evidence type="ECO:0000313" key="8">
    <source>
        <dbReference type="EMBL" id="AEF86648.1"/>
    </source>
</evidence>
<dbReference type="EC" id="2.4.2.52" evidence="7"/>
<comment type="catalytic activity">
    <reaction evidence="1 7">
        <text>3'-dephospho-CoA + ATP = 2'-(5''-triphospho-alpha-D-ribosyl)-3'-dephospho-CoA + adenine</text>
        <dbReference type="Rhea" id="RHEA:15117"/>
        <dbReference type="ChEBI" id="CHEBI:16708"/>
        <dbReference type="ChEBI" id="CHEBI:30616"/>
        <dbReference type="ChEBI" id="CHEBI:57328"/>
        <dbReference type="ChEBI" id="CHEBI:61378"/>
        <dbReference type="EC" id="2.4.2.52"/>
    </reaction>
</comment>
<keyword evidence="4 7" id="KW-0547">Nucleotide-binding</keyword>
<dbReference type="HAMAP" id="MF_00397">
    <property type="entry name" value="CitG"/>
    <property type="match status" value="1"/>
</dbReference>
<evidence type="ECO:0000256" key="6">
    <source>
        <dbReference type="ARBA" id="ARBA00048574"/>
    </source>
</evidence>
<dbReference type="Proteomes" id="UP000009223">
    <property type="component" value="Chromosome"/>
</dbReference>
<dbReference type="Pfam" id="PF01874">
    <property type="entry name" value="CitG"/>
    <property type="match status" value="1"/>
</dbReference>
<dbReference type="RefSeq" id="WP_015708775.1">
    <property type="nucleotide sequence ID" value="NC_015578.1"/>
</dbReference>